<name>A0ABM8B5T2_9BIFI</name>
<proteinExistence type="predicted"/>
<evidence type="ECO:0000313" key="3">
    <source>
        <dbReference type="Proteomes" id="UP001321766"/>
    </source>
</evidence>
<keyword evidence="3" id="KW-1185">Reference proteome</keyword>
<protein>
    <recommendedName>
        <fullName evidence="1">MrfA-like Zn-binding domain-containing protein</fullName>
    </recommendedName>
</protein>
<feature type="domain" description="MrfA-like Zn-binding" evidence="1">
    <location>
        <begin position="506"/>
        <end position="608"/>
    </location>
</feature>
<dbReference type="Pfam" id="PF09369">
    <property type="entry name" value="MZB"/>
    <property type="match status" value="1"/>
</dbReference>
<gene>
    <name evidence="2" type="ORF">KIM372_01200</name>
</gene>
<accession>A0ABM8B5T2</accession>
<sequence>MVTGNMRRAQLVSPFGVGAMSVSVDGTSVITAGLDYWYPDNGNLSIDEFEVHDWRLARRLNVSAFRLPPDYRSPNDNNSMTNETEIRRNINLRIPALIFPLWYFCPYCKRLKKSNSIRRDKITCDNPEHINEKKPPRMSPVPFVVICPRGHISDFPFKEWVHRSTNPQCPGSILKLESHGGGSLEGQEVVCKDCGKHRSLQGIMNAHFDNGNNAESTNLSNQLSKDEEQYLCRGSEPWLEQASGHCGQPVRGALRAAGNVYFPKIESSIYLPQGNDVIDTDLQALFKRFSYGITMLHNLESEKQLEQEKVVSFIRKLNNQLFSPYSDQQLFMTYQDQFTIADSESSIEKSSSDNESLAGSEEWRLPEFQMIRETPSDPLLTGVDPTLHPSLNPYLDRVRQITTLQETRALWGFTRVRDGQITLGEGKALLRRHHDKSPQNDWLPAYVVKGEGIYLELNQERLQNWEKQEDVIARAGLITSRYNEAATRKGMPEREFTPRFVLLHTLSHILINQLIFDCGYTSASLRERLYASTTQDKEMAGLLIYTAAGDSEGTLGGLVRMAEPKRLADVFNKAISSAKWCSTDPVCMDSGEKGQGPDSCNLAACHGCALLPETSCEEFNRFLDRGLLIGTFEDSELGYFSDF</sequence>
<dbReference type="NCBIfam" id="NF038324">
    <property type="entry name" value="DrmB_fam"/>
    <property type="match status" value="1"/>
</dbReference>
<evidence type="ECO:0000313" key="2">
    <source>
        <dbReference type="EMBL" id="BDR52213.1"/>
    </source>
</evidence>
<organism evidence="2 3">
    <name type="scientific">Bombiscardovia nodaiensis</name>
    <dbReference type="NCBI Taxonomy" id="2932181"/>
    <lineage>
        <taxon>Bacteria</taxon>
        <taxon>Bacillati</taxon>
        <taxon>Actinomycetota</taxon>
        <taxon>Actinomycetes</taxon>
        <taxon>Bifidobacteriales</taxon>
        <taxon>Bifidobacteriaceae</taxon>
        <taxon>Bombiscardovia</taxon>
    </lineage>
</organism>
<reference evidence="2 3" key="1">
    <citation type="journal article" date="2023" name="Microbiol. Spectr.">
        <title>Symbiosis of Carpenter Bees with Uncharacterized Lactic Acid Bacteria Showing NAD Auxotrophy.</title>
        <authorList>
            <person name="Kawasaki S."/>
            <person name="Ozawa K."/>
            <person name="Mori T."/>
            <person name="Yamamoto A."/>
            <person name="Ito M."/>
            <person name="Ohkuma M."/>
            <person name="Sakamoto M."/>
            <person name="Matsutani M."/>
        </authorList>
    </citation>
    <scope>NUCLEOTIDE SEQUENCE [LARGE SCALE GENOMIC DNA]</scope>
    <source>
        <strain evidence="2 3">Kim37-2</strain>
    </source>
</reference>
<dbReference type="InterPro" id="IPR047721">
    <property type="entry name" value="DrmB"/>
</dbReference>
<evidence type="ECO:0000259" key="1">
    <source>
        <dbReference type="Pfam" id="PF09369"/>
    </source>
</evidence>
<dbReference type="EMBL" id="AP026798">
    <property type="protein sequence ID" value="BDR52213.1"/>
    <property type="molecule type" value="Genomic_DNA"/>
</dbReference>
<dbReference type="Proteomes" id="UP001321766">
    <property type="component" value="Chromosome"/>
</dbReference>
<dbReference type="InterPro" id="IPR018973">
    <property type="entry name" value="MZB"/>
</dbReference>